<dbReference type="OrthoDB" id="5984934at2759"/>
<name>A7SSM3_NEMVE</name>
<sequence>MPCETAVKNQHAPRLSGSYYEGISTMRDRNMATSVLQDNLYWELKIEVLQELRDDLVKNLYPDKFFAYLRAKRVLDKDDCEDIGAERTRRKQAEKFLDILESKGPDAFMEFCEFLRQNKTQLFLLRKIVERFNEKRELLDQMPFPTELPATTPVSSRPHKSKPDSPSSSSLWEHNTVTGARMTTYLPAPGDPGAPEPPEPDNPPASPPMASLSQDRHSASGNAVTHPTSQENSYTGPPPPPYTSLPPDDPPPPYDEPR</sequence>
<keyword evidence="4" id="KW-1185">Reference proteome</keyword>
<dbReference type="PANTHER" id="PTHR15034">
    <property type="entry name" value="DEATH DOMAIN-CONTAINING PROTEIN CRADD"/>
    <property type="match status" value="1"/>
</dbReference>
<protein>
    <recommendedName>
        <fullName evidence="2">CARD domain-containing protein</fullName>
    </recommendedName>
</protein>
<dbReference type="InterPro" id="IPR037939">
    <property type="entry name" value="CRADD"/>
</dbReference>
<evidence type="ECO:0000313" key="3">
    <source>
        <dbReference type="EMBL" id="EDO33300.1"/>
    </source>
</evidence>
<feature type="compositionally biased region" description="Pro residues" evidence="1">
    <location>
        <begin position="189"/>
        <end position="207"/>
    </location>
</feature>
<organism evidence="3 4">
    <name type="scientific">Nematostella vectensis</name>
    <name type="common">Starlet sea anemone</name>
    <dbReference type="NCBI Taxonomy" id="45351"/>
    <lineage>
        <taxon>Eukaryota</taxon>
        <taxon>Metazoa</taxon>
        <taxon>Cnidaria</taxon>
        <taxon>Anthozoa</taxon>
        <taxon>Hexacorallia</taxon>
        <taxon>Actiniaria</taxon>
        <taxon>Edwardsiidae</taxon>
        <taxon>Nematostella</taxon>
    </lineage>
</organism>
<dbReference type="InterPro" id="IPR042143">
    <property type="entry name" value="CARD_BCL10"/>
</dbReference>
<dbReference type="CDD" id="cd08810">
    <property type="entry name" value="CARD_BCL10"/>
    <property type="match status" value="1"/>
</dbReference>
<dbReference type="Proteomes" id="UP000001593">
    <property type="component" value="Unassembled WGS sequence"/>
</dbReference>
<feature type="region of interest" description="Disordered" evidence="1">
    <location>
        <begin position="143"/>
        <end position="258"/>
    </location>
</feature>
<dbReference type="EMBL" id="DS469779">
    <property type="protein sequence ID" value="EDO33300.1"/>
    <property type="molecule type" value="Genomic_DNA"/>
</dbReference>
<accession>A7SSM3</accession>
<dbReference type="GO" id="GO:0005737">
    <property type="term" value="C:cytoplasm"/>
    <property type="evidence" value="ECO:0000318"/>
    <property type="project" value="GO_Central"/>
</dbReference>
<dbReference type="GO" id="GO:0070513">
    <property type="term" value="F:death domain binding"/>
    <property type="evidence" value="ECO:0007669"/>
    <property type="project" value="InterPro"/>
</dbReference>
<proteinExistence type="predicted"/>
<dbReference type="AlphaFoldDB" id="A7SSM3"/>
<dbReference type="GO" id="GO:2001235">
    <property type="term" value="P:positive regulation of apoptotic signaling pathway"/>
    <property type="evidence" value="ECO:0000318"/>
    <property type="project" value="GO_Central"/>
</dbReference>
<dbReference type="InterPro" id="IPR011029">
    <property type="entry name" value="DEATH-like_dom_sf"/>
</dbReference>
<feature type="compositionally biased region" description="Polar residues" evidence="1">
    <location>
        <begin position="219"/>
        <end position="235"/>
    </location>
</feature>
<dbReference type="PANTHER" id="PTHR15034:SF5">
    <property type="entry name" value="DEATH DOMAIN-CONTAINING PROTEIN CRADD"/>
    <property type="match status" value="1"/>
</dbReference>
<dbReference type="PROSITE" id="PS50209">
    <property type="entry name" value="CARD"/>
    <property type="match status" value="1"/>
</dbReference>
<feature type="domain" description="CARD" evidence="2">
    <location>
        <begin position="41"/>
        <end position="123"/>
    </location>
</feature>
<dbReference type="InterPro" id="IPR001315">
    <property type="entry name" value="CARD"/>
</dbReference>
<feature type="compositionally biased region" description="Pro residues" evidence="1">
    <location>
        <begin position="236"/>
        <end position="258"/>
    </location>
</feature>
<dbReference type="OMA" id="HPDGEQS"/>
<evidence type="ECO:0000313" key="4">
    <source>
        <dbReference type="Proteomes" id="UP000001593"/>
    </source>
</evidence>
<reference evidence="3 4" key="1">
    <citation type="journal article" date="2007" name="Science">
        <title>Sea anemone genome reveals ancestral eumetazoan gene repertoire and genomic organization.</title>
        <authorList>
            <person name="Putnam N.H."/>
            <person name="Srivastava M."/>
            <person name="Hellsten U."/>
            <person name="Dirks B."/>
            <person name="Chapman J."/>
            <person name="Salamov A."/>
            <person name="Terry A."/>
            <person name="Shapiro H."/>
            <person name="Lindquist E."/>
            <person name="Kapitonov V.V."/>
            <person name="Jurka J."/>
            <person name="Genikhovich G."/>
            <person name="Grigoriev I.V."/>
            <person name="Lucas S.M."/>
            <person name="Steele R.E."/>
            <person name="Finnerty J.R."/>
            <person name="Technau U."/>
            <person name="Martindale M.Q."/>
            <person name="Rokhsar D.S."/>
        </authorList>
    </citation>
    <scope>NUCLEOTIDE SEQUENCE [LARGE SCALE GENOMIC DNA]</scope>
    <source>
        <strain evidence="4">CH2 X CH6</strain>
    </source>
</reference>
<gene>
    <name evidence="3" type="ORF">NEMVEDRAFT_v1g247164</name>
</gene>
<dbReference type="HOGENOM" id="CLU_1078904_0_0_1"/>
<dbReference type="Gene3D" id="1.10.533.10">
    <property type="entry name" value="Death Domain, Fas"/>
    <property type="match status" value="1"/>
</dbReference>
<dbReference type="Pfam" id="PF00619">
    <property type="entry name" value="CARD"/>
    <property type="match status" value="1"/>
</dbReference>
<dbReference type="SUPFAM" id="SSF47986">
    <property type="entry name" value="DEATH domain"/>
    <property type="match status" value="1"/>
</dbReference>
<dbReference type="InParanoid" id="A7SSM3"/>
<evidence type="ECO:0000256" key="1">
    <source>
        <dbReference type="SAM" id="MobiDB-lite"/>
    </source>
</evidence>
<dbReference type="GO" id="GO:0002020">
    <property type="term" value="F:protease binding"/>
    <property type="evidence" value="ECO:0007669"/>
    <property type="project" value="InterPro"/>
</dbReference>
<evidence type="ECO:0000259" key="2">
    <source>
        <dbReference type="PROSITE" id="PS50209"/>
    </source>
</evidence>
<dbReference type="KEGG" id="nve:5504492"/>
<dbReference type="eggNOG" id="ENOG502RXGH">
    <property type="taxonomic scope" value="Eukaryota"/>
</dbReference>